<evidence type="ECO:0000313" key="4">
    <source>
        <dbReference type="EMBL" id="WTS15409.1"/>
    </source>
</evidence>
<accession>A0AAU1UG24</accession>
<dbReference type="InterPro" id="IPR050362">
    <property type="entry name" value="Cation-dep_OMT"/>
</dbReference>
<dbReference type="Pfam" id="PF01596">
    <property type="entry name" value="Methyltransf_3"/>
    <property type="match status" value="1"/>
</dbReference>
<dbReference type="AlphaFoldDB" id="A0AAU1UG24"/>
<keyword evidence="2" id="KW-0808">Transferase</keyword>
<evidence type="ECO:0000256" key="3">
    <source>
        <dbReference type="ARBA" id="ARBA00022691"/>
    </source>
</evidence>
<name>A0AAU1UG24_9ACTN</name>
<gene>
    <name evidence="4" type="ORF">OHU69_32865</name>
</gene>
<protein>
    <submittedName>
        <fullName evidence="4">O-methyltransferase</fullName>
    </submittedName>
</protein>
<dbReference type="PANTHER" id="PTHR10509:SF14">
    <property type="entry name" value="CAFFEOYL-COA O-METHYLTRANSFERASE 3-RELATED"/>
    <property type="match status" value="1"/>
</dbReference>
<dbReference type="SUPFAM" id="SSF53335">
    <property type="entry name" value="S-adenosyl-L-methionine-dependent methyltransferases"/>
    <property type="match status" value="1"/>
</dbReference>
<dbReference type="PROSITE" id="PS51682">
    <property type="entry name" value="SAM_OMT_I"/>
    <property type="match status" value="1"/>
</dbReference>
<dbReference type="GO" id="GO:0032259">
    <property type="term" value="P:methylation"/>
    <property type="evidence" value="ECO:0007669"/>
    <property type="project" value="UniProtKB-KW"/>
</dbReference>
<dbReference type="GO" id="GO:0008757">
    <property type="term" value="F:S-adenosylmethionine-dependent methyltransferase activity"/>
    <property type="evidence" value="ECO:0007669"/>
    <property type="project" value="TreeGrafter"/>
</dbReference>
<dbReference type="EMBL" id="CP108195">
    <property type="protein sequence ID" value="WTS15409.1"/>
    <property type="molecule type" value="Genomic_DNA"/>
</dbReference>
<reference evidence="4" key="1">
    <citation type="submission" date="2022-10" db="EMBL/GenBank/DDBJ databases">
        <title>The complete genomes of actinobacterial strains from the NBC collection.</title>
        <authorList>
            <person name="Joergensen T.S."/>
            <person name="Alvarez Arevalo M."/>
            <person name="Sterndorff E.B."/>
            <person name="Faurdal D."/>
            <person name="Vuksanovic O."/>
            <person name="Mourched A.-S."/>
            <person name="Charusanti P."/>
            <person name="Shaw S."/>
            <person name="Blin K."/>
            <person name="Weber T."/>
        </authorList>
    </citation>
    <scope>NUCLEOTIDE SEQUENCE</scope>
    <source>
        <strain evidence="4">NBC_00119</strain>
    </source>
</reference>
<evidence type="ECO:0000256" key="1">
    <source>
        <dbReference type="ARBA" id="ARBA00022603"/>
    </source>
</evidence>
<keyword evidence="3" id="KW-0949">S-adenosyl-L-methionine</keyword>
<dbReference type="InterPro" id="IPR029063">
    <property type="entry name" value="SAM-dependent_MTases_sf"/>
</dbReference>
<dbReference type="CDD" id="cd02440">
    <property type="entry name" value="AdoMet_MTases"/>
    <property type="match status" value="1"/>
</dbReference>
<dbReference type="Gene3D" id="3.40.50.150">
    <property type="entry name" value="Vaccinia Virus protein VP39"/>
    <property type="match status" value="1"/>
</dbReference>
<keyword evidence="1" id="KW-0489">Methyltransferase</keyword>
<dbReference type="InterPro" id="IPR002935">
    <property type="entry name" value="SAM_O-MeTrfase"/>
</dbReference>
<proteinExistence type="predicted"/>
<organism evidence="4">
    <name type="scientific">Streptomyces sp. NBC_00119</name>
    <dbReference type="NCBI Taxonomy" id="2975659"/>
    <lineage>
        <taxon>Bacteria</taxon>
        <taxon>Bacillati</taxon>
        <taxon>Actinomycetota</taxon>
        <taxon>Actinomycetes</taxon>
        <taxon>Kitasatosporales</taxon>
        <taxon>Streptomycetaceae</taxon>
        <taxon>Streptomyces</taxon>
    </lineage>
</organism>
<sequence length="226" mass="23794">MAEHASEDQWTAVDDYLTGLLAPGDEALTAALADSEAAGLPPIAVAPNQGKFLHLIAQIQGARRVLEIGTLGGYSTIWLARALPADGVLVTLEYDPRHAEVARGNLARAGLDKIAEVRVGPALDSLPGVAADHPDPFDLVFIDADKANNPHYVEWALRLTRPGSVIIVDNVVRGGRVTDDSDASPDIRGTRAALQMIADHPKLDGTAVQTVGAKGHDGFALARVLP</sequence>
<dbReference type="PANTHER" id="PTHR10509">
    <property type="entry name" value="O-METHYLTRANSFERASE-RELATED"/>
    <property type="match status" value="1"/>
</dbReference>
<evidence type="ECO:0000256" key="2">
    <source>
        <dbReference type="ARBA" id="ARBA00022679"/>
    </source>
</evidence>
<dbReference type="GO" id="GO:0008171">
    <property type="term" value="F:O-methyltransferase activity"/>
    <property type="evidence" value="ECO:0007669"/>
    <property type="project" value="InterPro"/>
</dbReference>